<accession>A0ACC2FSE3</accession>
<proteinExistence type="predicted"/>
<reference evidence="1" key="1">
    <citation type="submission" date="2021-05" db="EMBL/GenBank/DDBJ databases">
        <authorList>
            <person name="Pan Q."/>
            <person name="Jouanno E."/>
            <person name="Zahm M."/>
            <person name="Klopp C."/>
            <person name="Cabau C."/>
            <person name="Louis A."/>
            <person name="Berthelot C."/>
            <person name="Parey E."/>
            <person name="Roest Crollius H."/>
            <person name="Montfort J."/>
            <person name="Robinson-Rechavi M."/>
            <person name="Bouchez O."/>
            <person name="Lampietro C."/>
            <person name="Lopez Roques C."/>
            <person name="Donnadieu C."/>
            <person name="Postlethwait J."/>
            <person name="Bobe J."/>
            <person name="Dillon D."/>
            <person name="Chandos A."/>
            <person name="von Hippel F."/>
            <person name="Guiguen Y."/>
        </authorList>
    </citation>
    <scope>NUCLEOTIDE SEQUENCE</scope>
    <source>
        <strain evidence="1">YG-Jan2019</strain>
    </source>
</reference>
<evidence type="ECO:0000313" key="2">
    <source>
        <dbReference type="Proteomes" id="UP001157502"/>
    </source>
</evidence>
<name>A0ACC2FSE3_DALPE</name>
<dbReference type="Proteomes" id="UP001157502">
    <property type="component" value="Chromosome 23"/>
</dbReference>
<organism evidence="1 2">
    <name type="scientific">Dallia pectoralis</name>
    <name type="common">Alaska blackfish</name>
    <dbReference type="NCBI Taxonomy" id="75939"/>
    <lineage>
        <taxon>Eukaryota</taxon>
        <taxon>Metazoa</taxon>
        <taxon>Chordata</taxon>
        <taxon>Craniata</taxon>
        <taxon>Vertebrata</taxon>
        <taxon>Euteleostomi</taxon>
        <taxon>Actinopterygii</taxon>
        <taxon>Neopterygii</taxon>
        <taxon>Teleostei</taxon>
        <taxon>Protacanthopterygii</taxon>
        <taxon>Esociformes</taxon>
        <taxon>Umbridae</taxon>
        <taxon>Dallia</taxon>
    </lineage>
</organism>
<keyword evidence="2" id="KW-1185">Reference proteome</keyword>
<comment type="caution">
    <text evidence="1">The sequence shown here is derived from an EMBL/GenBank/DDBJ whole genome shotgun (WGS) entry which is preliminary data.</text>
</comment>
<protein>
    <submittedName>
        <fullName evidence="1">Uncharacterized protein</fullName>
    </submittedName>
</protein>
<dbReference type="EMBL" id="CM055750">
    <property type="protein sequence ID" value="KAJ7994246.1"/>
    <property type="molecule type" value="Genomic_DNA"/>
</dbReference>
<sequence>MPSSIGTEEKESSLSADHSQALPNTILPQIGFSSSPPSLLGWAAFLSHDPARCLSASTDPVTTATATKYTAPARLYFPPLPFFITADSHMRTPAQL</sequence>
<evidence type="ECO:0000313" key="1">
    <source>
        <dbReference type="EMBL" id="KAJ7994246.1"/>
    </source>
</evidence>
<gene>
    <name evidence="1" type="ORF">DPEC_G00263900</name>
</gene>